<dbReference type="CDD" id="cd00761">
    <property type="entry name" value="Glyco_tranf_GTA_type"/>
    <property type="match status" value="1"/>
</dbReference>
<organism evidence="2 3">
    <name type="scientific">Funiculus sociatus GB2-A5</name>
    <dbReference type="NCBI Taxonomy" id="2933946"/>
    <lineage>
        <taxon>Bacteria</taxon>
        <taxon>Bacillati</taxon>
        <taxon>Cyanobacteriota</taxon>
        <taxon>Cyanophyceae</taxon>
        <taxon>Coleofasciculales</taxon>
        <taxon>Coleofasciculaceae</taxon>
        <taxon>Funiculus</taxon>
    </lineage>
</organism>
<proteinExistence type="predicted"/>
<comment type="caution">
    <text evidence="2">The sequence shown here is derived from an EMBL/GenBank/DDBJ whole genome shotgun (WGS) entry which is preliminary data.</text>
</comment>
<dbReference type="InterPro" id="IPR050834">
    <property type="entry name" value="Glycosyltransf_2"/>
</dbReference>
<sequence>MVDFTVAIPTYNGESRLAKVIEQLREQINTAHFSWEIIVVDNNSNDNTKKVVQDYQANWHHQPYPLKYCFEAQQGLSFARQRAVEEAKGTFVGFLDDDTLPASDWVAAAYLFGQEHPKAGAYGGQIHGNFEVSPPKNFERIQSFLAIKERGAKPNLYDPENLSLPPGAGLVIRKQAWLENVPTRLVRQGRGGNDFEISLHLHRGGWEIWYNPTMHIYHLIPKSRLEKDYLLSLIRTTGFSICQLRMINTKNWQKPIVIVRIMLGNLRRATLHLIKYRWQVKNDLVASCEMAFFLTSLLSPFYFLKARFERKCRR</sequence>
<accession>A0ABV0JRH8</accession>
<dbReference type="PANTHER" id="PTHR43685">
    <property type="entry name" value="GLYCOSYLTRANSFERASE"/>
    <property type="match status" value="1"/>
</dbReference>
<evidence type="ECO:0000313" key="2">
    <source>
        <dbReference type="EMBL" id="MEP0866040.1"/>
    </source>
</evidence>
<gene>
    <name evidence="2" type="primary">hpsE</name>
    <name evidence="2" type="ORF">NDI37_16355</name>
</gene>
<dbReference type="RefSeq" id="WP_190419516.1">
    <property type="nucleotide sequence ID" value="NZ_JAMPKK010000036.1"/>
</dbReference>
<evidence type="ECO:0000259" key="1">
    <source>
        <dbReference type="Pfam" id="PF00535"/>
    </source>
</evidence>
<protein>
    <submittedName>
        <fullName evidence="2">Hormogonium polysaccharide biosynthesis glycosyltransferase HpsE</fullName>
    </submittedName>
</protein>
<dbReference type="PANTHER" id="PTHR43685:SF3">
    <property type="entry name" value="SLR2126 PROTEIN"/>
    <property type="match status" value="1"/>
</dbReference>
<dbReference type="NCBIfam" id="NF038302">
    <property type="entry name" value="EPS_HpsE"/>
    <property type="match status" value="1"/>
</dbReference>
<dbReference type="Pfam" id="PF00535">
    <property type="entry name" value="Glycos_transf_2"/>
    <property type="match status" value="1"/>
</dbReference>
<dbReference type="InterPro" id="IPR029044">
    <property type="entry name" value="Nucleotide-diphossugar_trans"/>
</dbReference>
<dbReference type="Proteomes" id="UP001442494">
    <property type="component" value="Unassembled WGS sequence"/>
</dbReference>
<dbReference type="EMBL" id="JAMPKK010000036">
    <property type="protein sequence ID" value="MEP0866040.1"/>
    <property type="molecule type" value="Genomic_DNA"/>
</dbReference>
<dbReference type="Gene3D" id="3.90.550.10">
    <property type="entry name" value="Spore Coat Polysaccharide Biosynthesis Protein SpsA, Chain A"/>
    <property type="match status" value="1"/>
</dbReference>
<name>A0ABV0JRH8_9CYAN</name>
<reference evidence="2 3" key="1">
    <citation type="submission" date="2022-04" db="EMBL/GenBank/DDBJ databases">
        <title>Positive selection, recombination, and allopatry shape intraspecific diversity of widespread and dominant cyanobacteria.</title>
        <authorList>
            <person name="Wei J."/>
            <person name="Shu W."/>
            <person name="Hu C."/>
        </authorList>
    </citation>
    <scope>NUCLEOTIDE SEQUENCE [LARGE SCALE GENOMIC DNA]</scope>
    <source>
        <strain evidence="2 3">GB2-A5</strain>
    </source>
</reference>
<dbReference type="SUPFAM" id="SSF53448">
    <property type="entry name" value="Nucleotide-diphospho-sugar transferases"/>
    <property type="match status" value="1"/>
</dbReference>
<dbReference type="InterPro" id="IPR001173">
    <property type="entry name" value="Glyco_trans_2-like"/>
</dbReference>
<keyword evidence="3" id="KW-1185">Reference proteome</keyword>
<feature type="domain" description="Glycosyltransferase 2-like" evidence="1">
    <location>
        <begin position="5"/>
        <end position="145"/>
    </location>
</feature>
<evidence type="ECO:0000313" key="3">
    <source>
        <dbReference type="Proteomes" id="UP001442494"/>
    </source>
</evidence>